<dbReference type="InterPro" id="IPR045886">
    <property type="entry name" value="ThiF/MoeB/HesA"/>
</dbReference>
<keyword evidence="6" id="KW-1185">Reference proteome</keyword>
<evidence type="ECO:0000313" key="6">
    <source>
        <dbReference type="Proteomes" id="UP000054314"/>
    </source>
</evidence>
<dbReference type="FunFam" id="3.40.50.720:FF:000033">
    <property type="entry name" value="Adenylyltransferase and sulfurtransferase MOCS3"/>
    <property type="match status" value="1"/>
</dbReference>
<feature type="domain" description="Rhodanese" evidence="4">
    <location>
        <begin position="320"/>
        <end position="379"/>
    </location>
</feature>
<dbReference type="Proteomes" id="UP000054314">
    <property type="component" value="Unassembled WGS sequence"/>
</dbReference>
<dbReference type="GO" id="GO:0008641">
    <property type="term" value="F:ubiquitin-like modifier activating enzyme activity"/>
    <property type="evidence" value="ECO:0007669"/>
    <property type="project" value="InterPro"/>
</dbReference>
<dbReference type="GO" id="GO:0008146">
    <property type="term" value="F:sulfotransferase activity"/>
    <property type="evidence" value="ECO:0007669"/>
    <property type="project" value="TreeGrafter"/>
</dbReference>
<dbReference type="PANTHER" id="PTHR10953:SF102">
    <property type="entry name" value="ADENYLYLTRANSFERASE AND SULFURTRANSFERASE MOCS3"/>
    <property type="match status" value="1"/>
</dbReference>
<dbReference type="SUPFAM" id="SSF52821">
    <property type="entry name" value="Rhodanese/Cell cycle control phosphatase"/>
    <property type="match status" value="1"/>
</dbReference>
<name>A0A0A0BQI3_9CELL</name>
<dbReference type="PANTHER" id="PTHR10953">
    <property type="entry name" value="UBIQUITIN-ACTIVATING ENZYME E1"/>
    <property type="match status" value="1"/>
</dbReference>
<dbReference type="Gene3D" id="3.40.50.720">
    <property type="entry name" value="NAD(P)-binding Rossmann-like Domain"/>
    <property type="match status" value="1"/>
</dbReference>
<dbReference type="InterPro" id="IPR001763">
    <property type="entry name" value="Rhodanese-like_dom"/>
</dbReference>
<organism evidence="5 6">
    <name type="scientific">Cellulomonas bogoriensis 69B4 = DSM 16987</name>
    <dbReference type="NCBI Taxonomy" id="1386082"/>
    <lineage>
        <taxon>Bacteria</taxon>
        <taxon>Bacillati</taxon>
        <taxon>Actinomycetota</taxon>
        <taxon>Actinomycetes</taxon>
        <taxon>Micrococcales</taxon>
        <taxon>Cellulomonadaceae</taxon>
        <taxon>Cellulomonas</taxon>
    </lineage>
</organism>
<dbReference type="GO" id="GO:0005829">
    <property type="term" value="C:cytosol"/>
    <property type="evidence" value="ECO:0007669"/>
    <property type="project" value="TreeGrafter"/>
</dbReference>
<proteinExistence type="predicted"/>
<evidence type="ECO:0000313" key="5">
    <source>
        <dbReference type="EMBL" id="KGM10216.1"/>
    </source>
</evidence>
<evidence type="ECO:0000256" key="1">
    <source>
        <dbReference type="ARBA" id="ARBA00022679"/>
    </source>
</evidence>
<feature type="non-terminal residue" evidence="5">
    <location>
        <position position="379"/>
    </location>
</feature>
<evidence type="ECO:0000256" key="3">
    <source>
        <dbReference type="ARBA" id="ARBA00022840"/>
    </source>
</evidence>
<protein>
    <submittedName>
        <fullName evidence="5">Molybdopterin biosynthesis-like protein MoeZ</fullName>
    </submittedName>
</protein>
<dbReference type="Gene3D" id="3.40.250.10">
    <property type="entry name" value="Rhodanese-like domain"/>
    <property type="match status" value="1"/>
</dbReference>
<dbReference type="GO" id="GO:0016779">
    <property type="term" value="F:nucleotidyltransferase activity"/>
    <property type="evidence" value="ECO:0007669"/>
    <property type="project" value="TreeGrafter"/>
</dbReference>
<dbReference type="GO" id="GO:0004792">
    <property type="term" value="F:thiosulfate-cyanide sulfurtransferase activity"/>
    <property type="evidence" value="ECO:0007669"/>
    <property type="project" value="TreeGrafter"/>
</dbReference>
<gene>
    <name evidence="5" type="ORF">N869_17145</name>
</gene>
<dbReference type="InterPro" id="IPR036873">
    <property type="entry name" value="Rhodanese-like_dom_sf"/>
</dbReference>
<accession>A0A0A0BQI3</accession>
<dbReference type="Pfam" id="PF00899">
    <property type="entry name" value="ThiF"/>
    <property type="match status" value="1"/>
</dbReference>
<evidence type="ECO:0000259" key="4">
    <source>
        <dbReference type="PROSITE" id="PS50206"/>
    </source>
</evidence>
<dbReference type="GO" id="GO:0005524">
    <property type="term" value="F:ATP binding"/>
    <property type="evidence" value="ECO:0007669"/>
    <property type="project" value="UniProtKB-KW"/>
</dbReference>
<dbReference type="CDD" id="cd00158">
    <property type="entry name" value="RHOD"/>
    <property type="match status" value="1"/>
</dbReference>
<dbReference type="CDD" id="cd00757">
    <property type="entry name" value="ThiF_MoeB_HesA_family"/>
    <property type="match status" value="1"/>
</dbReference>
<dbReference type="InterPro" id="IPR035985">
    <property type="entry name" value="Ubiquitin-activating_enz"/>
</dbReference>
<keyword evidence="1" id="KW-0808">Transferase</keyword>
<dbReference type="AlphaFoldDB" id="A0A0A0BQI3"/>
<dbReference type="InterPro" id="IPR000594">
    <property type="entry name" value="ThiF_NAD_FAD-bd"/>
</dbReference>
<reference evidence="5 6" key="1">
    <citation type="submission" date="2013-08" db="EMBL/GenBank/DDBJ databases">
        <title>Genome sequencing of Cellulomonas bogoriensis 69B4.</title>
        <authorList>
            <person name="Chen F."/>
            <person name="Li Y."/>
            <person name="Wang G."/>
        </authorList>
    </citation>
    <scope>NUCLEOTIDE SEQUENCE [LARGE SCALE GENOMIC DNA]</scope>
    <source>
        <strain evidence="5 6">69B4</strain>
    </source>
</reference>
<sequence length="379" mass="39343">MVAPGPQLTREQTRRYARHLTLPGVGVEGQRRLAAGRVLVVGAGGLGSPALQYLAAAGVGTVGVVDDDVVEESNLQRQVVHRTQDVGVPKVDSAARAVGELNPQVRVHRHRLRLDAGNALEVMAGYDVVLDGADNFPTRYLIADAAEVLGIPVVWAAIYRYTAQVAVFWSAPRPAPGHGPVEPVTYRDVFPTPPPPGSAPDCTTGGVLGAMCGTVGSVMATEAVKLLTGAGTTLLGRLAVYDALDLTWRRLTVRRDPARTPVTVLPQGPDAYAVLCGLPTGGTDEEAAPATTGGAADLLAGGADVRAADLDALLSARDQGAVEFELVDVREEWEADLTPLPGARLVPSGRFLTAGHDLPLPQGRPVLVVCAAGGRSAAA</sequence>
<dbReference type="EMBL" id="AXCZ01000152">
    <property type="protein sequence ID" value="KGM10216.1"/>
    <property type="molecule type" value="Genomic_DNA"/>
</dbReference>
<dbReference type="SUPFAM" id="SSF69572">
    <property type="entry name" value="Activating enzymes of the ubiquitin-like proteins"/>
    <property type="match status" value="1"/>
</dbReference>
<comment type="caution">
    <text evidence="5">The sequence shown here is derived from an EMBL/GenBank/DDBJ whole genome shotgun (WGS) entry which is preliminary data.</text>
</comment>
<evidence type="ECO:0000256" key="2">
    <source>
        <dbReference type="ARBA" id="ARBA00022741"/>
    </source>
</evidence>
<keyword evidence="2" id="KW-0547">Nucleotide-binding</keyword>
<keyword evidence="3" id="KW-0067">ATP-binding</keyword>
<dbReference type="PROSITE" id="PS50206">
    <property type="entry name" value="RHODANESE_3"/>
    <property type="match status" value="1"/>
</dbReference>